<accession>A0A4R5VVJ7</accession>
<comment type="caution">
    <text evidence="11">The sequence shown here is derived from an EMBL/GenBank/DDBJ whole genome shotgun (WGS) entry which is preliminary data.</text>
</comment>
<organism evidence="11 12">
    <name type="scientific">Bacillus salipaludis</name>
    <dbReference type="NCBI Taxonomy" id="2547811"/>
    <lineage>
        <taxon>Bacteria</taxon>
        <taxon>Bacillati</taxon>
        <taxon>Bacillota</taxon>
        <taxon>Bacilli</taxon>
        <taxon>Bacillales</taxon>
        <taxon>Bacillaceae</taxon>
        <taxon>Bacillus</taxon>
    </lineage>
</organism>
<keyword evidence="8" id="KW-0472">Membrane</keyword>
<evidence type="ECO:0000313" key="10">
    <source>
        <dbReference type="EMBL" id="MDQ6600341.1"/>
    </source>
</evidence>
<evidence type="ECO:0000313" key="11">
    <source>
        <dbReference type="EMBL" id="TDK62214.1"/>
    </source>
</evidence>
<dbReference type="Gene3D" id="1.10.3820.10">
    <property type="entry name" value="Di-heme elbow motif domain"/>
    <property type="match status" value="1"/>
</dbReference>
<dbReference type="GO" id="GO:0046872">
    <property type="term" value="F:metal ion binding"/>
    <property type="evidence" value="ECO:0007669"/>
    <property type="project" value="UniProtKB-KW"/>
</dbReference>
<dbReference type="PANTHER" id="PTHR35038">
    <property type="entry name" value="DISSIMILATORY SULFITE REDUCTASE SIRA"/>
    <property type="match status" value="1"/>
</dbReference>
<feature type="transmembrane region" description="Helical" evidence="8">
    <location>
        <begin position="21"/>
        <end position="40"/>
    </location>
</feature>
<dbReference type="Proteomes" id="UP001178888">
    <property type="component" value="Unassembled WGS sequence"/>
</dbReference>
<dbReference type="InterPro" id="IPR005126">
    <property type="entry name" value="NapC/NirT_cyt_c_N"/>
</dbReference>
<evidence type="ECO:0000313" key="13">
    <source>
        <dbReference type="Proteomes" id="UP001178888"/>
    </source>
</evidence>
<dbReference type="InterPro" id="IPR036280">
    <property type="entry name" value="Multihaem_cyt_sf"/>
</dbReference>
<evidence type="ECO:0000256" key="7">
    <source>
        <dbReference type="ARBA" id="ARBA00023004"/>
    </source>
</evidence>
<dbReference type="InterPro" id="IPR038266">
    <property type="entry name" value="NapC/NirT_cytc_sf"/>
</dbReference>
<keyword evidence="8" id="KW-1133">Transmembrane helix</keyword>
<keyword evidence="2" id="KW-0813">Transport</keyword>
<name>A0A4R5VVJ7_9BACI</name>
<protein>
    <submittedName>
        <fullName evidence="10 11">Cytochrome C</fullName>
    </submittedName>
</protein>
<reference evidence="11 12" key="1">
    <citation type="submission" date="2019-03" db="EMBL/GenBank/DDBJ databases">
        <title>Bacillus niacini sp. nov. a Nicotinate-Metabolizing Mesophile Isolated from Soil.</title>
        <authorList>
            <person name="Zhang G."/>
        </authorList>
    </citation>
    <scope>NUCLEOTIDE SEQUENCE [LARGE SCALE GENOMIC DNA]</scope>
    <source>
        <strain evidence="11 12">WN066</strain>
    </source>
</reference>
<evidence type="ECO:0000256" key="6">
    <source>
        <dbReference type="ARBA" id="ARBA00022982"/>
    </source>
</evidence>
<evidence type="ECO:0000256" key="8">
    <source>
        <dbReference type="SAM" id="Phobius"/>
    </source>
</evidence>
<dbReference type="EMBL" id="SMYO01000004">
    <property type="protein sequence ID" value="TDK62214.1"/>
    <property type="molecule type" value="Genomic_DNA"/>
</dbReference>
<evidence type="ECO:0000256" key="3">
    <source>
        <dbReference type="ARBA" id="ARBA00022617"/>
    </source>
</evidence>
<evidence type="ECO:0000259" key="9">
    <source>
        <dbReference type="Pfam" id="PF03264"/>
    </source>
</evidence>
<keyword evidence="7" id="KW-0408">Iron</keyword>
<reference evidence="10" key="2">
    <citation type="submission" date="2023-08" db="EMBL/GenBank/DDBJ databases">
        <title>Nitrogen cycling bacteria in agricultural field soils.</title>
        <authorList>
            <person name="Jang J."/>
        </authorList>
    </citation>
    <scope>NUCLEOTIDE SEQUENCE</scope>
    <source>
        <strain evidence="10">PS3-36</strain>
    </source>
</reference>
<dbReference type="AlphaFoldDB" id="A0A4R5VVJ7"/>
<dbReference type="GO" id="GO:0030313">
    <property type="term" value="C:cell envelope"/>
    <property type="evidence" value="ECO:0007669"/>
    <property type="project" value="UniProtKB-SubCell"/>
</dbReference>
<evidence type="ECO:0000256" key="5">
    <source>
        <dbReference type="ARBA" id="ARBA00022729"/>
    </source>
</evidence>
<keyword evidence="13" id="KW-1185">Reference proteome</keyword>
<evidence type="ECO:0000313" key="12">
    <source>
        <dbReference type="Proteomes" id="UP000295132"/>
    </source>
</evidence>
<dbReference type="EMBL" id="JAVGVR010000001">
    <property type="protein sequence ID" value="MDQ6600341.1"/>
    <property type="molecule type" value="Genomic_DNA"/>
</dbReference>
<sequence length="386" mass="43723">MEEEHTEMPAPPRYLYKLIKYMTITLFFLAILFFVGFTGLKATSSSKFCQSCHEMKPEYYTWKASTHNEVDCVNCHTDPVFKKLAKDKAEGLVEQLKNHSLGVTATPIRMPNEVPNSACEKCHNLKTRDVTPSGDLIIPHDKHLNEGVECVQCHSSVAHGKIADRKMTYQTDYAKWDQSIGTQAMSDLKFTRPDMDTCMECHKARNVSTACKTCHKTGMEPKSHKNPEFKASTHGLIAGKNLQKCDSCHGYMSKEKIEGLETVSPVEKVLQNIKTTKPHITELDYAKENTFCKDCHSKRPASHDSRWMLEHKIQASKDKQKCLACHNYQQSSQYQTATAACSSCHPAMHKGFDKKRHPIPLAANQKVTNFCYTCHVKRTCSACHKE</sequence>
<dbReference type="RefSeq" id="WP_133333944.1">
    <property type="nucleotide sequence ID" value="NZ_JAVGVR010000001.1"/>
</dbReference>
<keyword evidence="5" id="KW-0732">Signal</keyword>
<evidence type="ECO:0000256" key="1">
    <source>
        <dbReference type="ARBA" id="ARBA00004196"/>
    </source>
</evidence>
<dbReference type="Pfam" id="PF03264">
    <property type="entry name" value="Cytochrom_NNT"/>
    <property type="match status" value="1"/>
</dbReference>
<evidence type="ECO:0000256" key="4">
    <source>
        <dbReference type="ARBA" id="ARBA00022723"/>
    </source>
</evidence>
<proteinExistence type="predicted"/>
<keyword evidence="3" id="KW-0349">Heme</keyword>
<feature type="domain" description="NapC/NirT cytochrome c N-terminal" evidence="9">
    <location>
        <begin position="21"/>
        <end position="160"/>
    </location>
</feature>
<dbReference type="SUPFAM" id="SSF48695">
    <property type="entry name" value="Multiheme cytochromes"/>
    <property type="match status" value="1"/>
</dbReference>
<keyword evidence="4" id="KW-0479">Metal-binding</keyword>
<comment type="subcellular location">
    <subcellularLocation>
        <location evidence="1">Cell envelope</location>
    </subcellularLocation>
</comment>
<gene>
    <name evidence="11" type="ORF">E2K98_09130</name>
    <name evidence="10" type="ORF">RCG21_29150</name>
</gene>
<keyword evidence="8" id="KW-0812">Transmembrane</keyword>
<dbReference type="InterPro" id="IPR051829">
    <property type="entry name" value="Multiheme_Cytochr_ET"/>
</dbReference>
<dbReference type="Proteomes" id="UP000295132">
    <property type="component" value="Unassembled WGS sequence"/>
</dbReference>
<keyword evidence="6" id="KW-0249">Electron transport</keyword>
<evidence type="ECO:0000256" key="2">
    <source>
        <dbReference type="ARBA" id="ARBA00022448"/>
    </source>
</evidence>